<proteinExistence type="predicted"/>
<feature type="region of interest" description="Disordered" evidence="1">
    <location>
        <begin position="82"/>
        <end position="152"/>
    </location>
</feature>
<feature type="compositionally biased region" description="Polar residues" evidence="1">
    <location>
        <begin position="181"/>
        <end position="190"/>
    </location>
</feature>
<dbReference type="Proteomes" id="UP001140562">
    <property type="component" value="Unassembled WGS sequence"/>
</dbReference>
<protein>
    <submittedName>
        <fullName evidence="2">Uncharacterized protein</fullName>
    </submittedName>
</protein>
<evidence type="ECO:0000313" key="2">
    <source>
        <dbReference type="EMBL" id="KAJ4342490.1"/>
    </source>
</evidence>
<dbReference type="OrthoDB" id="5419922at2759"/>
<reference evidence="2" key="1">
    <citation type="submission" date="2022-10" db="EMBL/GenBank/DDBJ databases">
        <title>Tapping the CABI collections for fungal endophytes: first genome assemblies for Collariella, Neodidymelliopsis, Ascochyta clinopodiicola, Didymella pomorum, Didymosphaeria variabile, Neocosmospora piperis and Neocucurbitaria cava.</title>
        <authorList>
            <person name="Hill R."/>
        </authorList>
    </citation>
    <scope>NUCLEOTIDE SEQUENCE</scope>
    <source>
        <strain evidence="2">IMI 360193</strain>
    </source>
</reference>
<sequence>MPPTLHPYLKRGLDIDASSVHPSDLVEDLPTEQHDARDESAKRRRVEAIALQYLKGRAPLILTARLKGPFNSKEWRNPWAEKQKEGLDGPSNDAVRQAHAQRETRSKAPQVPSPEASRAVGHTEEQYSQSELEPLPATAPIPDDEDHSGGTEFFSVDTEQFIANNSPINPFWLRRPATNISFPANSQTDKSPSRIRKRDHRYSSRKSLQLALPKEPLGGPPVPIRATPPDGWRSSASASMDISSVTRPATAIRHHTTEQSPSYAPSAKDVPDSSRLREDSAQEEEARSSQAAQYAQIEAAAETPTSLLRDSTVVPPNSQIPHSLYAQSFDSLVPATTYKMASTVQVPQSSPTRGPVEPGSQNGPSHEDIQRSARRLVSSMPKSTMKQKRPSVNHTIAEAPGSPKKQRHDQVASPAPDSSTGFMYRRVGQPKNGIGNLPRTKPRAVSFSSSSPPKKKTRDNPKAPLKITAPADEADEADVAKKLLADVAANAAEVSTVQEQQHEAGEEEEPRKDDQQESYKSRQSQYSTQAAMLLAQLEFQEDSSQSSISSATLRPWSQPAQNTPPPLLPQPSPAITPLWVFNPHMELSISDLAGNSVLDGPPISTQDLFNAASPFAFSTVKKTSQRPQRNSMRFALTKMNESMGAKSPTPLVERVPLKEKNTSTMWSFTHEKSSMNSSKPISQSPQRTTNDVELPQLDFHTSLDFGPNADFTDYFLKGLNNEP</sequence>
<gene>
    <name evidence="2" type="ORF">N0V87_001109</name>
</gene>
<feature type="region of interest" description="Disordered" evidence="1">
    <location>
        <begin position="493"/>
        <end position="525"/>
    </location>
</feature>
<evidence type="ECO:0000256" key="1">
    <source>
        <dbReference type="SAM" id="MobiDB-lite"/>
    </source>
</evidence>
<feature type="region of interest" description="Disordered" evidence="1">
    <location>
        <begin position="1"/>
        <end position="43"/>
    </location>
</feature>
<feature type="compositionally biased region" description="Polar residues" evidence="1">
    <location>
        <begin position="343"/>
        <end position="352"/>
    </location>
</feature>
<feature type="compositionally biased region" description="Basic and acidic residues" evidence="1">
    <location>
        <begin position="31"/>
        <end position="41"/>
    </location>
</feature>
<feature type="region of interest" description="Disordered" evidence="1">
    <location>
        <begin position="545"/>
        <end position="565"/>
    </location>
</feature>
<keyword evidence="3" id="KW-1185">Reference proteome</keyword>
<feature type="compositionally biased region" description="Polar residues" evidence="1">
    <location>
        <begin position="674"/>
        <end position="691"/>
    </location>
</feature>
<feature type="compositionally biased region" description="Basic residues" evidence="1">
    <location>
        <begin position="193"/>
        <end position="204"/>
    </location>
</feature>
<evidence type="ECO:0000313" key="3">
    <source>
        <dbReference type="Proteomes" id="UP001140562"/>
    </source>
</evidence>
<organism evidence="2 3">
    <name type="scientific">Didymella glomerata</name>
    <dbReference type="NCBI Taxonomy" id="749621"/>
    <lineage>
        <taxon>Eukaryota</taxon>
        <taxon>Fungi</taxon>
        <taxon>Dikarya</taxon>
        <taxon>Ascomycota</taxon>
        <taxon>Pezizomycotina</taxon>
        <taxon>Dothideomycetes</taxon>
        <taxon>Pleosporomycetidae</taxon>
        <taxon>Pleosporales</taxon>
        <taxon>Pleosporineae</taxon>
        <taxon>Didymellaceae</taxon>
        <taxon>Didymella</taxon>
    </lineage>
</organism>
<feature type="region of interest" description="Disordered" evidence="1">
    <location>
        <begin position="343"/>
        <end position="475"/>
    </location>
</feature>
<feature type="region of interest" description="Disordered" evidence="1">
    <location>
        <begin position="181"/>
        <end position="296"/>
    </location>
</feature>
<dbReference type="EMBL" id="JAPEUV010000006">
    <property type="protein sequence ID" value="KAJ4342490.1"/>
    <property type="molecule type" value="Genomic_DNA"/>
</dbReference>
<accession>A0A9W8X6Q1</accession>
<dbReference type="AlphaFoldDB" id="A0A9W8X6Q1"/>
<feature type="compositionally biased region" description="Low complexity" evidence="1">
    <location>
        <begin position="234"/>
        <end position="244"/>
    </location>
</feature>
<comment type="caution">
    <text evidence="2">The sequence shown here is derived from an EMBL/GenBank/DDBJ whole genome shotgun (WGS) entry which is preliminary data.</text>
</comment>
<feature type="region of interest" description="Disordered" evidence="1">
    <location>
        <begin position="670"/>
        <end position="691"/>
    </location>
</feature>
<feature type="compositionally biased region" description="Basic and acidic residues" evidence="1">
    <location>
        <begin position="500"/>
        <end position="520"/>
    </location>
</feature>
<name>A0A9W8X6Q1_9PLEO</name>
<feature type="compositionally biased region" description="Basic and acidic residues" evidence="1">
    <location>
        <begin position="269"/>
        <end position="287"/>
    </location>
</feature>